<feature type="compositionally biased region" description="Low complexity" evidence="1">
    <location>
        <begin position="83"/>
        <end position="113"/>
    </location>
</feature>
<comment type="caution">
    <text evidence="2">The sequence shown here is derived from an EMBL/GenBank/DDBJ whole genome shotgun (WGS) entry which is preliminary data.</text>
</comment>
<gene>
    <name evidence="2" type="ORF">TGDOM2_230180</name>
</gene>
<evidence type="ECO:0000256" key="1">
    <source>
        <dbReference type="SAM" id="MobiDB-lite"/>
    </source>
</evidence>
<sequence length="542" mass="57303">MLQMARYTVNICAVSICSLVLVVALSVDILPTPDWKDRMKMGGTESGPFVLQVCASDPLLHAPKERESGSDSTRGYHGGSSSGGSSSRQGTTVRSDAGPSSQSSQSSASTSAKTSEKHQQGPAFLTSVFRKGETPALHWVPYGTLEGAKWHPGQQKSKRRSSATTSRQQGASHSGNPGQLPAPRGGLQPTTTLSGTAGQPRTDSTDEGAAATSVIPNRSGDPQPVPYLIHPVGFLSGDYNSLGMSGLVPSVYTTTSVQHMVGQPGTIIPLVLLPGKQEPEGLVSTGTLSDSVVYEPFGVVNLGTEMPNQGSTSQSGAVASRKRPAGGASGPDKRRRVEPAGLTESRLRPEPSLSSLTEKGSTAFSTRPPSSRSVLEGLTQETIEMLLDTPSYPISSVVSSPPPARKSSTSSSQHLEGRLSQSRGSTRTRPPFNPWSTKTGLLERRGVSELPPLYIPRPLASGYRNPADSRKHSTVIPQTTPPARKSSTSSSQHLEGRLSQSRGSTRTRPPFNPWSTKTGLLERRGVSELPPLRIVKPPTKGN</sequence>
<name>A0A086KUZ8_TOXGO</name>
<keyword evidence="2" id="KW-0472">Membrane</keyword>
<dbReference type="VEuPathDB" id="ToxoDB:TGDOM2_230180"/>
<evidence type="ECO:0000313" key="2">
    <source>
        <dbReference type="EMBL" id="KFG48216.1"/>
    </source>
</evidence>
<evidence type="ECO:0000313" key="3">
    <source>
        <dbReference type="Proteomes" id="UP000028837"/>
    </source>
</evidence>
<feature type="compositionally biased region" description="Polar residues" evidence="1">
    <location>
        <begin position="409"/>
        <end position="439"/>
    </location>
</feature>
<feature type="compositionally biased region" description="Polar residues" evidence="1">
    <location>
        <begin position="306"/>
        <end position="317"/>
    </location>
</feature>
<dbReference type="AlphaFoldDB" id="A0A086KUZ8"/>
<proteinExistence type="predicted"/>
<accession>A0A086KUZ8</accession>
<feature type="compositionally biased region" description="Polar residues" evidence="1">
    <location>
        <begin position="188"/>
        <end position="202"/>
    </location>
</feature>
<dbReference type="OrthoDB" id="10610053at2759"/>
<feature type="region of interest" description="Disordered" evidence="1">
    <location>
        <begin position="304"/>
        <end position="374"/>
    </location>
</feature>
<feature type="compositionally biased region" description="Polar residues" evidence="1">
    <location>
        <begin position="485"/>
        <end position="518"/>
    </location>
</feature>
<reference evidence="2 3" key="1">
    <citation type="submission" date="2014-02" db="EMBL/GenBank/DDBJ databases">
        <authorList>
            <person name="Sibley D."/>
            <person name="Venepally P."/>
            <person name="Karamycheva S."/>
            <person name="Hadjithomas M."/>
            <person name="Khan A."/>
            <person name="Brunk B."/>
            <person name="Roos D."/>
            <person name="Caler E."/>
            <person name="Lorenzi H."/>
        </authorList>
    </citation>
    <scope>NUCLEOTIDE SEQUENCE [LARGE SCALE GENOMIC DNA]</scope>
    <source>
        <strain evidence="2 3">GAB2-2007-GAL-DOM2</strain>
    </source>
</reference>
<feature type="region of interest" description="Disordered" evidence="1">
    <location>
        <begin position="146"/>
        <end position="222"/>
    </location>
</feature>
<protein>
    <submittedName>
        <fullName evidence="2">Putative transmembrane protein</fullName>
    </submittedName>
</protein>
<keyword evidence="2" id="KW-0812">Transmembrane</keyword>
<dbReference type="Proteomes" id="UP000028837">
    <property type="component" value="Unassembled WGS sequence"/>
</dbReference>
<dbReference type="EMBL" id="AHZU02000123">
    <property type="protein sequence ID" value="KFG48216.1"/>
    <property type="molecule type" value="Genomic_DNA"/>
</dbReference>
<feature type="region of interest" description="Disordered" evidence="1">
    <location>
        <begin position="62"/>
        <end position="121"/>
    </location>
</feature>
<feature type="compositionally biased region" description="Polar residues" evidence="1">
    <location>
        <begin position="357"/>
        <end position="373"/>
    </location>
</feature>
<feature type="region of interest" description="Disordered" evidence="1">
    <location>
        <begin position="392"/>
        <end position="542"/>
    </location>
</feature>
<organism evidence="2 3">
    <name type="scientific">Toxoplasma gondii GAB2-2007-GAL-DOM2</name>
    <dbReference type="NCBI Taxonomy" id="1130820"/>
    <lineage>
        <taxon>Eukaryota</taxon>
        <taxon>Sar</taxon>
        <taxon>Alveolata</taxon>
        <taxon>Apicomplexa</taxon>
        <taxon>Conoidasida</taxon>
        <taxon>Coccidia</taxon>
        <taxon>Eucoccidiorida</taxon>
        <taxon>Eimeriorina</taxon>
        <taxon>Sarcocystidae</taxon>
        <taxon>Toxoplasma</taxon>
    </lineage>
</organism>